<dbReference type="InterPro" id="IPR017519">
    <property type="entry name" value="CHP03085"/>
</dbReference>
<feature type="domain" description="Mycothiol-dependent maleylpyruvate isomerase metal-binding" evidence="1">
    <location>
        <begin position="23"/>
        <end position="61"/>
    </location>
</feature>
<evidence type="ECO:0000259" key="1">
    <source>
        <dbReference type="Pfam" id="PF11716"/>
    </source>
</evidence>
<dbReference type="InterPro" id="IPR024344">
    <property type="entry name" value="MDMPI_metal-binding"/>
</dbReference>
<sequence>MDTRLLSTTTVSAEHAQAERGLLCDLMLEAGPDAPTLCEGWTTAHLAAHLCLRERRLDVGLGLVLPGPFARYTARTTNRVADRTPFERLVSRIRSGPPALIRPVDGTMNLVEFFVHVEDVRRAVDGWSPREDGALQDALWPLQRSRTKMQTRRLDDVDLSIARPGRSAVHVRSGSRPVTVTGEPGELALYFFGRRDHAVVDLDGDPEGIREVSTAPIGF</sequence>
<organism evidence="2">
    <name type="scientific">marine metagenome</name>
    <dbReference type="NCBI Taxonomy" id="408172"/>
    <lineage>
        <taxon>unclassified sequences</taxon>
        <taxon>metagenomes</taxon>
        <taxon>ecological metagenomes</taxon>
    </lineage>
</organism>
<dbReference type="NCBIfam" id="TIGR03083">
    <property type="entry name" value="maleylpyruvate isomerase family mycothiol-dependent enzyme"/>
    <property type="match status" value="1"/>
</dbReference>
<dbReference type="AlphaFoldDB" id="A0A382CAI7"/>
<proteinExistence type="predicted"/>
<name>A0A382CAI7_9ZZZZ</name>
<dbReference type="EMBL" id="UINC01033263">
    <property type="protein sequence ID" value="SVB22263.1"/>
    <property type="molecule type" value="Genomic_DNA"/>
</dbReference>
<dbReference type="SUPFAM" id="SSF109854">
    <property type="entry name" value="DinB/YfiT-like putative metalloenzymes"/>
    <property type="match status" value="1"/>
</dbReference>
<accession>A0A382CAI7</accession>
<dbReference type="NCBIfam" id="TIGR03085">
    <property type="entry name" value="TIGR03085 family metal-binding protein"/>
    <property type="match status" value="1"/>
</dbReference>
<dbReference type="InterPro" id="IPR034660">
    <property type="entry name" value="DinB/YfiT-like"/>
</dbReference>
<protein>
    <recommendedName>
        <fullName evidence="1">Mycothiol-dependent maleylpyruvate isomerase metal-binding domain-containing protein</fullName>
    </recommendedName>
</protein>
<evidence type="ECO:0000313" key="2">
    <source>
        <dbReference type="EMBL" id="SVB22263.1"/>
    </source>
</evidence>
<reference evidence="2" key="1">
    <citation type="submission" date="2018-05" db="EMBL/GenBank/DDBJ databases">
        <authorList>
            <person name="Lanie J.A."/>
            <person name="Ng W.-L."/>
            <person name="Kazmierczak K.M."/>
            <person name="Andrzejewski T.M."/>
            <person name="Davidsen T.M."/>
            <person name="Wayne K.J."/>
            <person name="Tettelin H."/>
            <person name="Glass J.I."/>
            <person name="Rusch D."/>
            <person name="Podicherti R."/>
            <person name="Tsui H.-C.T."/>
            <person name="Winkler M.E."/>
        </authorList>
    </citation>
    <scope>NUCLEOTIDE SEQUENCE</scope>
</reference>
<gene>
    <name evidence="2" type="ORF">METZ01_LOCUS175117</name>
</gene>
<dbReference type="GO" id="GO:0046872">
    <property type="term" value="F:metal ion binding"/>
    <property type="evidence" value="ECO:0007669"/>
    <property type="project" value="InterPro"/>
</dbReference>
<dbReference type="Pfam" id="PF11716">
    <property type="entry name" value="MDMPI_N"/>
    <property type="match status" value="1"/>
</dbReference>
<dbReference type="InterPro" id="IPR017517">
    <property type="entry name" value="Maleyloyr_isom"/>
</dbReference>